<accession>A0ABD0M1Y5</accession>
<sequence>MRHTPSLPLSSPTDPLPHPEIQLTLSIRIACTIPLNKFRFIPPSQFTDSRNVYTDFSPLNRNPQNKSINFLLARISQTVLDSGSGSHGYNGCSFAKNNDRANYNAYSTCVKRIPLQIFLFSVTVAHRSVNGGSTRRLEERNVHLLIVIFIFREITNRCLPRLRQALQLHVPLPEVAIQRQWSRPIRH</sequence>
<dbReference type="EMBL" id="JACVVK020000011">
    <property type="protein sequence ID" value="KAK7505212.1"/>
    <property type="molecule type" value="Genomic_DNA"/>
</dbReference>
<keyword evidence="2" id="KW-1185">Reference proteome</keyword>
<dbReference type="AlphaFoldDB" id="A0ABD0M1Y5"/>
<reference evidence="1 2" key="1">
    <citation type="journal article" date="2023" name="Sci. Data">
        <title>Genome assembly of the Korean intertidal mud-creeper Batillaria attramentaria.</title>
        <authorList>
            <person name="Patra A.K."/>
            <person name="Ho P.T."/>
            <person name="Jun S."/>
            <person name="Lee S.J."/>
            <person name="Kim Y."/>
            <person name="Won Y.J."/>
        </authorList>
    </citation>
    <scope>NUCLEOTIDE SEQUENCE [LARGE SCALE GENOMIC DNA]</scope>
    <source>
        <strain evidence="1">Wonlab-2016</strain>
    </source>
</reference>
<evidence type="ECO:0000313" key="2">
    <source>
        <dbReference type="Proteomes" id="UP001519460"/>
    </source>
</evidence>
<protein>
    <submittedName>
        <fullName evidence="1">Uncharacterized protein</fullName>
    </submittedName>
</protein>
<proteinExistence type="predicted"/>
<gene>
    <name evidence="1" type="ORF">BaRGS_00003374</name>
</gene>
<dbReference type="Proteomes" id="UP001519460">
    <property type="component" value="Unassembled WGS sequence"/>
</dbReference>
<comment type="caution">
    <text evidence="1">The sequence shown here is derived from an EMBL/GenBank/DDBJ whole genome shotgun (WGS) entry which is preliminary data.</text>
</comment>
<organism evidence="1 2">
    <name type="scientific">Batillaria attramentaria</name>
    <dbReference type="NCBI Taxonomy" id="370345"/>
    <lineage>
        <taxon>Eukaryota</taxon>
        <taxon>Metazoa</taxon>
        <taxon>Spiralia</taxon>
        <taxon>Lophotrochozoa</taxon>
        <taxon>Mollusca</taxon>
        <taxon>Gastropoda</taxon>
        <taxon>Caenogastropoda</taxon>
        <taxon>Sorbeoconcha</taxon>
        <taxon>Cerithioidea</taxon>
        <taxon>Batillariidae</taxon>
        <taxon>Batillaria</taxon>
    </lineage>
</organism>
<evidence type="ECO:0000313" key="1">
    <source>
        <dbReference type="EMBL" id="KAK7505212.1"/>
    </source>
</evidence>
<name>A0ABD0M1Y5_9CAEN</name>